<keyword evidence="5" id="KW-1185">Reference proteome</keyword>
<keyword evidence="2" id="KW-0812">Transmembrane</keyword>
<name>A0ABX0F6S0_9BACL</name>
<dbReference type="InterPro" id="IPR050248">
    <property type="entry name" value="Polysacc_deacetylase_ArnD"/>
</dbReference>
<evidence type="ECO:0000313" key="4">
    <source>
        <dbReference type="EMBL" id="NGZ73722.1"/>
    </source>
</evidence>
<evidence type="ECO:0000256" key="2">
    <source>
        <dbReference type="SAM" id="Phobius"/>
    </source>
</evidence>
<feature type="region of interest" description="Disordered" evidence="1">
    <location>
        <begin position="431"/>
        <end position="480"/>
    </location>
</feature>
<keyword evidence="2" id="KW-0472">Membrane</keyword>
<dbReference type="InterPro" id="IPR002509">
    <property type="entry name" value="NODB_dom"/>
</dbReference>
<protein>
    <submittedName>
        <fullName evidence="4">Polysaccharide deacetylase family protein</fullName>
    </submittedName>
</protein>
<proteinExistence type="predicted"/>
<evidence type="ECO:0000256" key="1">
    <source>
        <dbReference type="SAM" id="MobiDB-lite"/>
    </source>
</evidence>
<feature type="transmembrane region" description="Helical" evidence="2">
    <location>
        <begin position="6"/>
        <end position="27"/>
    </location>
</feature>
<dbReference type="EMBL" id="JAAFGS010000001">
    <property type="protein sequence ID" value="NGZ73722.1"/>
    <property type="molecule type" value="Genomic_DNA"/>
</dbReference>
<dbReference type="RefSeq" id="WP_166271354.1">
    <property type="nucleotide sequence ID" value="NZ_JAAFGS010000001.1"/>
</dbReference>
<dbReference type="Proteomes" id="UP000800303">
    <property type="component" value="Unassembled WGS sequence"/>
</dbReference>
<reference evidence="4 5" key="1">
    <citation type="submission" date="2020-01" db="EMBL/GenBank/DDBJ databases">
        <title>Polyphasic characterisation and genomic insights into a novel alkali tolerant bacterium VR-M41.</title>
        <authorList>
            <person name="Vemuluri V.R."/>
        </authorList>
    </citation>
    <scope>NUCLEOTIDE SEQUENCE [LARGE SCALE GENOMIC DNA]</scope>
    <source>
        <strain evidence="4 5">VR-M41</strain>
    </source>
</reference>
<dbReference type="Pfam" id="PF22790">
    <property type="entry name" value="YkoP"/>
    <property type="match status" value="1"/>
</dbReference>
<dbReference type="PANTHER" id="PTHR10587:SF137">
    <property type="entry name" value="4-DEOXY-4-FORMAMIDO-L-ARABINOSE-PHOSPHOUNDECAPRENOL DEFORMYLASE ARND-RELATED"/>
    <property type="match status" value="1"/>
</dbReference>
<organism evidence="4 5">
    <name type="scientific">Saccharibacillus alkalitolerans</name>
    <dbReference type="NCBI Taxonomy" id="2705290"/>
    <lineage>
        <taxon>Bacteria</taxon>
        <taxon>Bacillati</taxon>
        <taxon>Bacillota</taxon>
        <taxon>Bacilli</taxon>
        <taxon>Bacillales</taxon>
        <taxon>Paenibacillaceae</taxon>
        <taxon>Saccharibacillus</taxon>
    </lineage>
</organism>
<evidence type="ECO:0000313" key="5">
    <source>
        <dbReference type="Proteomes" id="UP000800303"/>
    </source>
</evidence>
<gene>
    <name evidence="4" type="ORF">GYN08_00225</name>
</gene>
<dbReference type="SUPFAM" id="SSF88713">
    <property type="entry name" value="Glycoside hydrolase/deacetylase"/>
    <property type="match status" value="1"/>
</dbReference>
<dbReference type="InterPro" id="IPR011330">
    <property type="entry name" value="Glyco_hydro/deAcase_b/a-brl"/>
</dbReference>
<evidence type="ECO:0000259" key="3">
    <source>
        <dbReference type="PROSITE" id="PS51677"/>
    </source>
</evidence>
<dbReference type="InterPro" id="IPR054467">
    <property type="entry name" value="YkoP-like_dom"/>
</dbReference>
<accession>A0ABX0F6S0</accession>
<keyword evidence="2" id="KW-1133">Transmembrane helix</keyword>
<sequence>METTLLIWLFYLSSFYAFIPGLISRIFGFRAFRKGKSETELALTFDDGPDPRYTAQLLDLLKRYEAKATFFVVGSHAVQHPELLERMQAEGHAIGIHNYVHRTNWLMWPGSVRKQVNRTNEVIEKVTGQRAVYYRPPWGIVNLFDLVGRTELRLVLWSGIFGDWRKRLGEERLLKRMRRKMRGGEVLVLHDCGATLGANDKAPENMLRALERFLEEAYGKGLKSVTIERLMETTKKAGVKEMGKISPLKKLLVGGWLIYERGFRFVFRLREAENAPLYHFRPTRYSGRPLDLGNGEMLVKGDRIVELHFDNKMLFEFGSRSRSAVQLAILMIRGTEQSFPGIAEYIRKDPELRRAKAVYAVSMVNRGPEQFGFRIYDMPDGLFARATRLYLKLLLWAIHPLGSARLHEQSEFLVPKVMVMPMETMLTRDFKADKRKGRGKSVQQESAMPEVKGLAAETQAESAMPLVRPDGKSAEAATVR</sequence>
<dbReference type="Gene3D" id="3.20.20.370">
    <property type="entry name" value="Glycoside hydrolase/deacetylase"/>
    <property type="match status" value="1"/>
</dbReference>
<dbReference type="PROSITE" id="PS51677">
    <property type="entry name" value="NODB"/>
    <property type="match status" value="1"/>
</dbReference>
<dbReference type="PANTHER" id="PTHR10587">
    <property type="entry name" value="GLYCOSYL TRANSFERASE-RELATED"/>
    <property type="match status" value="1"/>
</dbReference>
<dbReference type="CDD" id="cd10959">
    <property type="entry name" value="CE4_NodB_like_3"/>
    <property type="match status" value="1"/>
</dbReference>
<comment type="caution">
    <text evidence="4">The sequence shown here is derived from an EMBL/GenBank/DDBJ whole genome shotgun (WGS) entry which is preliminary data.</text>
</comment>
<feature type="domain" description="NodB homology" evidence="3">
    <location>
        <begin position="39"/>
        <end position="225"/>
    </location>
</feature>
<dbReference type="Pfam" id="PF01522">
    <property type="entry name" value="Polysacc_deac_1"/>
    <property type="match status" value="1"/>
</dbReference>